<keyword evidence="17" id="KW-1185">Reference proteome</keyword>
<keyword evidence="7 12" id="KW-0658">Purine biosynthesis</keyword>
<dbReference type="SUPFAM" id="SSF51246">
    <property type="entry name" value="Rudiment single hybrid motif"/>
    <property type="match status" value="1"/>
</dbReference>
<dbReference type="Proteomes" id="UP000195981">
    <property type="component" value="Unassembled WGS sequence"/>
</dbReference>
<evidence type="ECO:0000256" key="6">
    <source>
        <dbReference type="ARBA" id="ARBA00022741"/>
    </source>
</evidence>
<feature type="compositionally biased region" description="Low complexity" evidence="14">
    <location>
        <begin position="458"/>
        <end position="473"/>
    </location>
</feature>
<gene>
    <name evidence="12" type="primary">purD</name>
    <name evidence="16" type="ORF">FM110_04315</name>
</gene>
<evidence type="ECO:0000256" key="8">
    <source>
        <dbReference type="ARBA" id="ARBA00022840"/>
    </source>
</evidence>
<evidence type="ECO:0000256" key="12">
    <source>
        <dbReference type="HAMAP-Rule" id="MF_00138"/>
    </source>
</evidence>
<sequence length="489" mass="49489">MKILVIGTGGREHAIVRRLSLDSPAPELHAAPGNPGIAALAQCHDVALDDLDGLTALATELAADLVVIGPEAPLVAGLADRMREAGLDVFGPSADAARLEGSKSWAKEIMDAAGVPTARAVTVSDVDALADGLDSVNPLRDVPFVVKADGLAAGKGVVVTDDHAAALEHARACIEAGGSVVLEEYLDGPEVSLFCVCDGERVVPLAPAQDFKRALAGDEGPNTGGMGAYSPLPWAPPGLVAEIVSRVAEPTVAELSRRGIPFVGILYCGLALTARGTRVVEFNARFGDPETQVVLERLASPLGPLLAAAARGDLRAVEAPTWHDDAAVAVVVASEGYPASSRTGDPIGGIETAEALGAHVIHAGTALDDDGRLLSAGGRVLAVVATGADLAAARSTALAGAEAIDLEGSHFRRDIAQRAAEGQRAAALAQGASSLGSAIRAAGTMPDDATQSDGAGPTDGTTQTSRTTRSDGTATQIDGTATIEQDAGR</sequence>
<dbReference type="Gene3D" id="3.40.50.20">
    <property type="match status" value="1"/>
</dbReference>
<comment type="cofactor">
    <cofactor evidence="1">
        <name>Mn(2+)</name>
        <dbReference type="ChEBI" id="CHEBI:29035"/>
    </cofactor>
</comment>
<dbReference type="OrthoDB" id="9807240at2"/>
<dbReference type="InterPro" id="IPR020560">
    <property type="entry name" value="PRibGlycinamide_synth_C-dom"/>
</dbReference>
<dbReference type="SMART" id="SM01209">
    <property type="entry name" value="GARS_A"/>
    <property type="match status" value="1"/>
</dbReference>
<dbReference type="Gene3D" id="3.90.600.10">
    <property type="entry name" value="Phosphoribosylglycinamide synthetase, C-terminal domain"/>
    <property type="match status" value="1"/>
</dbReference>
<keyword evidence="5 12" id="KW-0436">Ligase</keyword>
<dbReference type="AlphaFoldDB" id="A0A1X6WW68"/>
<comment type="cofactor">
    <cofactor evidence="2">
        <name>Mg(2+)</name>
        <dbReference type="ChEBI" id="CHEBI:18420"/>
    </cofactor>
</comment>
<comment type="pathway">
    <text evidence="3 12">Purine metabolism; IMP biosynthesis via de novo pathway; N(1)-(5-phospho-D-ribosyl)glycinamide from 5-phospho-alpha-D-ribose 1-diphosphate: step 2/2.</text>
</comment>
<dbReference type="GO" id="GO:0046872">
    <property type="term" value="F:metal ion binding"/>
    <property type="evidence" value="ECO:0007669"/>
    <property type="project" value="InterPro"/>
</dbReference>
<feature type="region of interest" description="Disordered" evidence="14">
    <location>
        <begin position="444"/>
        <end position="489"/>
    </location>
</feature>
<keyword evidence="6 13" id="KW-0547">Nucleotide-binding</keyword>
<feature type="compositionally biased region" description="Polar residues" evidence="14">
    <location>
        <begin position="474"/>
        <end position="483"/>
    </location>
</feature>
<dbReference type="GO" id="GO:0004637">
    <property type="term" value="F:phosphoribosylamine-glycine ligase activity"/>
    <property type="evidence" value="ECO:0007669"/>
    <property type="project" value="UniProtKB-UniRule"/>
</dbReference>
<dbReference type="Gene3D" id="3.30.470.20">
    <property type="entry name" value="ATP-grasp fold, B domain"/>
    <property type="match status" value="1"/>
</dbReference>
<keyword evidence="8 13" id="KW-0067">ATP-binding</keyword>
<evidence type="ECO:0000256" key="9">
    <source>
        <dbReference type="ARBA" id="ARBA00038345"/>
    </source>
</evidence>
<dbReference type="RefSeq" id="WP_087103002.1">
    <property type="nucleotide sequence ID" value="NZ_FWFG01000039.1"/>
</dbReference>
<organism evidence="16 17">
    <name type="scientific">Brachybacterium nesterenkovii</name>
    <dbReference type="NCBI Taxonomy" id="47847"/>
    <lineage>
        <taxon>Bacteria</taxon>
        <taxon>Bacillati</taxon>
        <taxon>Actinomycetota</taxon>
        <taxon>Actinomycetes</taxon>
        <taxon>Micrococcales</taxon>
        <taxon>Dermabacteraceae</taxon>
        <taxon>Brachybacterium</taxon>
    </lineage>
</organism>
<dbReference type="GO" id="GO:0006189">
    <property type="term" value="P:'de novo' IMP biosynthetic process"/>
    <property type="evidence" value="ECO:0007669"/>
    <property type="project" value="UniProtKB-UniRule"/>
</dbReference>
<name>A0A1X6WW68_9MICO</name>
<dbReference type="InterPro" id="IPR011054">
    <property type="entry name" value="Rudment_hybrid_motif"/>
</dbReference>
<dbReference type="InterPro" id="IPR000115">
    <property type="entry name" value="PRibGlycinamide_synth"/>
</dbReference>
<dbReference type="NCBIfam" id="TIGR00877">
    <property type="entry name" value="purD"/>
    <property type="match status" value="1"/>
</dbReference>
<comment type="similarity">
    <text evidence="9 12">Belongs to the GARS family.</text>
</comment>
<dbReference type="GO" id="GO:0005524">
    <property type="term" value="F:ATP binding"/>
    <property type="evidence" value="ECO:0007669"/>
    <property type="project" value="UniProtKB-UniRule"/>
</dbReference>
<dbReference type="SUPFAM" id="SSF52440">
    <property type="entry name" value="PreATP-grasp domain"/>
    <property type="match status" value="1"/>
</dbReference>
<evidence type="ECO:0000259" key="15">
    <source>
        <dbReference type="PROSITE" id="PS50975"/>
    </source>
</evidence>
<dbReference type="InterPro" id="IPR037123">
    <property type="entry name" value="PRibGlycinamide_synth_C_sf"/>
</dbReference>
<dbReference type="InterPro" id="IPR020559">
    <property type="entry name" value="PRibGlycinamide_synth_CS"/>
</dbReference>
<evidence type="ECO:0000256" key="1">
    <source>
        <dbReference type="ARBA" id="ARBA00001936"/>
    </source>
</evidence>
<evidence type="ECO:0000256" key="14">
    <source>
        <dbReference type="SAM" id="MobiDB-lite"/>
    </source>
</evidence>
<dbReference type="Pfam" id="PF02843">
    <property type="entry name" value="GARS_C"/>
    <property type="match status" value="1"/>
</dbReference>
<dbReference type="UniPathway" id="UPA00074">
    <property type="reaction ID" value="UER00125"/>
</dbReference>
<dbReference type="SMART" id="SM01210">
    <property type="entry name" value="GARS_C"/>
    <property type="match status" value="1"/>
</dbReference>
<evidence type="ECO:0000256" key="3">
    <source>
        <dbReference type="ARBA" id="ARBA00005174"/>
    </source>
</evidence>
<accession>A0A1X6WW68</accession>
<dbReference type="Pfam" id="PF01071">
    <property type="entry name" value="GARS_A"/>
    <property type="match status" value="1"/>
</dbReference>
<dbReference type="SUPFAM" id="SSF56059">
    <property type="entry name" value="Glutathione synthetase ATP-binding domain-like"/>
    <property type="match status" value="1"/>
</dbReference>
<dbReference type="InterPro" id="IPR013815">
    <property type="entry name" value="ATP_grasp_subdomain_1"/>
</dbReference>
<dbReference type="GO" id="GO:0009113">
    <property type="term" value="P:purine nucleobase biosynthetic process"/>
    <property type="evidence" value="ECO:0007669"/>
    <property type="project" value="InterPro"/>
</dbReference>
<evidence type="ECO:0000256" key="13">
    <source>
        <dbReference type="PROSITE-ProRule" id="PRU00409"/>
    </source>
</evidence>
<evidence type="ECO:0000313" key="17">
    <source>
        <dbReference type="Proteomes" id="UP000195981"/>
    </source>
</evidence>
<dbReference type="HAMAP" id="MF_00138">
    <property type="entry name" value="GARS"/>
    <property type="match status" value="1"/>
</dbReference>
<evidence type="ECO:0000313" key="16">
    <source>
        <dbReference type="EMBL" id="SLM89897.1"/>
    </source>
</evidence>
<dbReference type="InterPro" id="IPR020562">
    <property type="entry name" value="PRibGlycinamide_synth_N"/>
</dbReference>
<reference evidence="16 17" key="1">
    <citation type="submission" date="2017-02" db="EMBL/GenBank/DDBJ databases">
        <authorList>
            <person name="Peterson S.W."/>
        </authorList>
    </citation>
    <scope>NUCLEOTIDE SEQUENCE [LARGE SCALE GENOMIC DNA]</scope>
    <source>
        <strain evidence="16 17">CIP104813</strain>
    </source>
</reference>
<protein>
    <recommendedName>
        <fullName evidence="4 12">Phosphoribosylamine--glycine ligase</fullName>
        <ecNumber evidence="4 12">6.3.4.13</ecNumber>
    </recommendedName>
    <alternativeName>
        <fullName evidence="12">GARS</fullName>
    </alternativeName>
    <alternativeName>
        <fullName evidence="10 12">Glycinamide ribonucleotide synthetase</fullName>
    </alternativeName>
    <alternativeName>
        <fullName evidence="11 12">Phosphoribosylglycinamide synthetase</fullName>
    </alternativeName>
</protein>
<dbReference type="Pfam" id="PF02844">
    <property type="entry name" value="GARS_N"/>
    <property type="match status" value="1"/>
</dbReference>
<comment type="catalytic activity">
    <reaction evidence="12">
        <text>5-phospho-beta-D-ribosylamine + glycine + ATP = N(1)-(5-phospho-beta-D-ribosyl)glycinamide + ADP + phosphate + H(+)</text>
        <dbReference type="Rhea" id="RHEA:17453"/>
        <dbReference type="ChEBI" id="CHEBI:15378"/>
        <dbReference type="ChEBI" id="CHEBI:30616"/>
        <dbReference type="ChEBI" id="CHEBI:43474"/>
        <dbReference type="ChEBI" id="CHEBI:57305"/>
        <dbReference type="ChEBI" id="CHEBI:58681"/>
        <dbReference type="ChEBI" id="CHEBI:143788"/>
        <dbReference type="ChEBI" id="CHEBI:456216"/>
        <dbReference type="EC" id="6.3.4.13"/>
    </reaction>
</comment>
<evidence type="ECO:0000256" key="2">
    <source>
        <dbReference type="ARBA" id="ARBA00001946"/>
    </source>
</evidence>
<dbReference type="InterPro" id="IPR020561">
    <property type="entry name" value="PRibGlycinamid_synth_ATP-grasp"/>
</dbReference>
<evidence type="ECO:0000256" key="7">
    <source>
        <dbReference type="ARBA" id="ARBA00022755"/>
    </source>
</evidence>
<dbReference type="Gene3D" id="3.30.1490.20">
    <property type="entry name" value="ATP-grasp fold, A domain"/>
    <property type="match status" value="1"/>
</dbReference>
<dbReference type="FunFam" id="3.90.600.10:FF:000001">
    <property type="entry name" value="Trifunctional purine biosynthetic protein adenosine-3"/>
    <property type="match status" value="1"/>
</dbReference>
<evidence type="ECO:0000256" key="5">
    <source>
        <dbReference type="ARBA" id="ARBA00022598"/>
    </source>
</evidence>
<dbReference type="EMBL" id="FWFG01000039">
    <property type="protein sequence ID" value="SLM89897.1"/>
    <property type="molecule type" value="Genomic_DNA"/>
</dbReference>
<dbReference type="PANTHER" id="PTHR43472">
    <property type="entry name" value="PHOSPHORIBOSYLAMINE--GLYCINE LIGASE"/>
    <property type="match status" value="1"/>
</dbReference>
<dbReference type="EC" id="6.3.4.13" evidence="4 12"/>
<dbReference type="PROSITE" id="PS50975">
    <property type="entry name" value="ATP_GRASP"/>
    <property type="match status" value="1"/>
</dbReference>
<dbReference type="PANTHER" id="PTHR43472:SF1">
    <property type="entry name" value="PHOSPHORIBOSYLAMINE--GLYCINE LIGASE, CHLOROPLASTIC"/>
    <property type="match status" value="1"/>
</dbReference>
<evidence type="ECO:0000256" key="10">
    <source>
        <dbReference type="ARBA" id="ARBA00042242"/>
    </source>
</evidence>
<proteinExistence type="inferred from homology"/>
<evidence type="ECO:0000256" key="11">
    <source>
        <dbReference type="ARBA" id="ARBA00042864"/>
    </source>
</evidence>
<evidence type="ECO:0000256" key="4">
    <source>
        <dbReference type="ARBA" id="ARBA00013255"/>
    </source>
</evidence>
<dbReference type="PROSITE" id="PS00184">
    <property type="entry name" value="GARS"/>
    <property type="match status" value="1"/>
</dbReference>
<dbReference type="InterPro" id="IPR016185">
    <property type="entry name" value="PreATP-grasp_dom_sf"/>
</dbReference>
<dbReference type="InterPro" id="IPR011761">
    <property type="entry name" value="ATP-grasp"/>
</dbReference>
<feature type="domain" description="ATP-grasp" evidence="15">
    <location>
        <begin position="107"/>
        <end position="311"/>
    </location>
</feature>